<dbReference type="InterPro" id="IPR012349">
    <property type="entry name" value="Split_barrel_FMN-bd"/>
</dbReference>
<dbReference type="Pfam" id="PF01613">
    <property type="entry name" value="Flavin_Reduct"/>
    <property type="match status" value="1"/>
</dbReference>
<dbReference type="InterPro" id="IPR002563">
    <property type="entry name" value="Flavin_Rdtase-like_dom"/>
</dbReference>
<comment type="similarity">
    <text evidence="3">Belongs to the flavoredoxin family.</text>
</comment>
<keyword evidence="2" id="KW-0285">Flavoprotein</keyword>
<evidence type="ECO:0000313" key="6">
    <source>
        <dbReference type="Proteomes" id="UP000426027"/>
    </source>
</evidence>
<dbReference type="PANTHER" id="PTHR43567">
    <property type="entry name" value="FLAVOREDOXIN-RELATED-RELATED"/>
    <property type="match status" value="1"/>
</dbReference>
<dbReference type="SUPFAM" id="SSF50475">
    <property type="entry name" value="FMN-binding split barrel"/>
    <property type="match status" value="1"/>
</dbReference>
<comment type="cofactor">
    <cofactor evidence="1">
        <name>FMN</name>
        <dbReference type="ChEBI" id="CHEBI:58210"/>
    </cofactor>
</comment>
<proteinExistence type="inferred from homology"/>
<feature type="domain" description="Flavin reductase like" evidence="4">
    <location>
        <begin position="12"/>
        <end position="164"/>
    </location>
</feature>
<dbReference type="GO" id="GO:0016646">
    <property type="term" value="F:oxidoreductase activity, acting on the CH-NH group of donors, NAD or NADP as acceptor"/>
    <property type="evidence" value="ECO:0007669"/>
    <property type="project" value="UniProtKB-ARBA"/>
</dbReference>
<organism evidence="5 6">
    <name type="scientific">Phnomibacter ginsenosidimutans</name>
    <dbReference type="NCBI Taxonomy" id="2676868"/>
    <lineage>
        <taxon>Bacteria</taxon>
        <taxon>Pseudomonadati</taxon>
        <taxon>Bacteroidota</taxon>
        <taxon>Chitinophagia</taxon>
        <taxon>Chitinophagales</taxon>
        <taxon>Chitinophagaceae</taxon>
        <taxon>Phnomibacter</taxon>
    </lineage>
</organism>
<sequence length="164" mass="18906">MPDNQLSRKKPWNRVNLPVYSVSSMGHKPNMHICTYVSAVSMQPKRMMVAIYYGTQTIGNIEHTPRFVLQLLNETQYRLVNQLGKQSGKNIDKIGRLQKRKLLTEWNGYYILQEALAVMELHVLQQIDAGDHCMMLCDVTAYKNLNNGNVLTTNYLHEKGIIRI</sequence>
<dbReference type="KEGG" id="fls:GLV81_10855"/>
<dbReference type="EMBL" id="CP046566">
    <property type="protein sequence ID" value="QGW28532.1"/>
    <property type="molecule type" value="Genomic_DNA"/>
</dbReference>
<dbReference type="AlphaFoldDB" id="A0A6I6GNN3"/>
<protein>
    <recommendedName>
        <fullName evidence="4">Flavin reductase like domain-containing protein</fullName>
    </recommendedName>
</protein>
<dbReference type="Gene3D" id="2.30.110.10">
    <property type="entry name" value="Electron Transport, Fmn-binding Protein, Chain A"/>
    <property type="match status" value="1"/>
</dbReference>
<accession>A0A6I6GNN3</accession>
<evidence type="ECO:0000259" key="4">
    <source>
        <dbReference type="SMART" id="SM00903"/>
    </source>
</evidence>
<dbReference type="PANTHER" id="PTHR43567:SF1">
    <property type="entry name" value="FLAVOREDOXIN"/>
    <property type="match status" value="1"/>
</dbReference>
<evidence type="ECO:0000256" key="3">
    <source>
        <dbReference type="ARBA" id="ARBA00038054"/>
    </source>
</evidence>
<evidence type="ECO:0000256" key="2">
    <source>
        <dbReference type="ARBA" id="ARBA00022630"/>
    </source>
</evidence>
<dbReference type="SMART" id="SM00903">
    <property type="entry name" value="Flavin_Reduct"/>
    <property type="match status" value="1"/>
</dbReference>
<gene>
    <name evidence="5" type="ORF">GLV81_10855</name>
</gene>
<keyword evidence="6" id="KW-1185">Reference proteome</keyword>
<dbReference type="RefSeq" id="WP_157478885.1">
    <property type="nucleotide sequence ID" value="NZ_CP046566.1"/>
</dbReference>
<reference evidence="5 6" key="1">
    <citation type="submission" date="2019-11" db="EMBL/GenBank/DDBJ databases">
        <authorList>
            <person name="Im W.T."/>
        </authorList>
    </citation>
    <scope>NUCLEOTIDE SEQUENCE [LARGE SCALE GENOMIC DNA]</scope>
    <source>
        <strain evidence="5 6">SB-02</strain>
    </source>
</reference>
<evidence type="ECO:0000313" key="5">
    <source>
        <dbReference type="EMBL" id="QGW28532.1"/>
    </source>
</evidence>
<evidence type="ECO:0000256" key="1">
    <source>
        <dbReference type="ARBA" id="ARBA00001917"/>
    </source>
</evidence>
<dbReference type="Proteomes" id="UP000426027">
    <property type="component" value="Chromosome"/>
</dbReference>
<dbReference type="GO" id="GO:0010181">
    <property type="term" value="F:FMN binding"/>
    <property type="evidence" value="ECO:0007669"/>
    <property type="project" value="InterPro"/>
</dbReference>
<name>A0A6I6GNN3_9BACT</name>
<dbReference type="InterPro" id="IPR052174">
    <property type="entry name" value="Flavoredoxin"/>
</dbReference>